<evidence type="ECO:0000256" key="5">
    <source>
        <dbReference type="SAM" id="MobiDB-lite"/>
    </source>
</evidence>
<dbReference type="GO" id="GO:0016020">
    <property type="term" value="C:membrane"/>
    <property type="evidence" value="ECO:0007669"/>
    <property type="project" value="TreeGrafter"/>
</dbReference>
<dbReference type="Gene3D" id="3.40.50.10330">
    <property type="entry name" value="Probable inorganic polyphosphate/atp-NAD kinase, domain 1"/>
    <property type="match status" value="1"/>
</dbReference>
<keyword evidence="3 7" id="KW-0418">Kinase</keyword>
<dbReference type="GO" id="GO:0046512">
    <property type="term" value="P:sphingosine biosynthetic process"/>
    <property type="evidence" value="ECO:0007669"/>
    <property type="project" value="TreeGrafter"/>
</dbReference>
<comment type="caution">
    <text evidence="7">The sequence shown here is derived from an EMBL/GenBank/DDBJ whole genome shotgun (WGS) entry which is preliminary data.</text>
</comment>
<dbReference type="EMBL" id="BAUL01000333">
    <property type="protein sequence ID" value="GAD99885.1"/>
    <property type="molecule type" value="Genomic_DNA"/>
</dbReference>
<dbReference type="InterPro" id="IPR055916">
    <property type="entry name" value="DUF7493"/>
</dbReference>
<proteinExistence type="predicted"/>
<dbReference type="FunCoup" id="V5I606">
    <property type="interactions" value="566"/>
</dbReference>
<evidence type="ECO:0000256" key="1">
    <source>
        <dbReference type="ARBA" id="ARBA00022679"/>
    </source>
</evidence>
<dbReference type="PANTHER" id="PTHR12358:SF31">
    <property type="entry name" value="ACYLGLYCEROL KINASE, MITOCHONDRIAL"/>
    <property type="match status" value="1"/>
</dbReference>
<reference evidence="8" key="1">
    <citation type="journal article" date="2014" name="Genome Announc.">
        <title>Draft genome sequence of the formaldehyde-resistant fungus Byssochlamys spectabilis No. 5 (anamorph Paecilomyces variotii No. 5) (NBRC109023).</title>
        <authorList>
            <person name="Oka T."/>
            <person name="Ekino K."/>
            <person name="Fukuda K."/>
            <person name="Nomura Y."/>
        </authorList>
    </citation>
    <scope>NUCLEOTIDE SEQUENCE [LARGE SCALE GENOMIC DNA]</scope>
    <source>
        <strain evidence="8">No. 5 / NBRC 109023</strain>
    </source>
</reference>
<dbReference type="Pfam" id="PF00781">
    <property type="entry name" value="DAGK_cat"/>
    <property type="match status" value="1"/>
</dbReference>
<dbReference type="eggNOG" id="KOG1116">
    <property type="taxonomic scope" value="Eukaryota"/>
</dbReference>
<dbReference type="SUPFAM" id="SSF111331">
    <property type="entry name" value="NAD kinase/diacylglycerol kinase-like"/>
    <property type="match status" value="1"/>
</dbReference>
<evidence type="ECO:0000256" key="2">
    <source>
        <dbReference type="ARBA" id="ARBA00022741"/>
    </source>
</evidence>
<evidence type="ECO:0000256" key="3">
    <source>
        <dbReference type="ARBA" id="ARBA00022777"/>
    </source>
</evidence>
<dbReference type="Proteomes" id="UP000018001">
    <property type="component" value="Unassembled WGS sequence"/>
</dbReference>
<keyword evidence="2" id="KW-0547">Nucleotide-binding</keyword>
<gene>
    <name evidence="7" type="ORF">PVAR5_8613</name>
</gene>
<evidence type="ECO:0000313" key="7">
    <source>
        <dbReference type="EMBL" id="GAD99885.1"/>
    </source>
</evidence>
<sequence length="494" mass="53447">MTIGSHNAIVNPFADGSSASSADPPEPPPFKSDVLRVGKHATLTLGADDLTILERKNSRTVPFYHVLSADLSESDITIKYADPMSKSHVTVGSVHYPIELEQKSKAEAWVAKLLRLSYGEAKPNKKLKVLINPFGGKGMAPTYYSRFAEPILAAAGCDIDVEETTHRGHATDIAENIDVNAYDALIACSGDGLPYEIFNGLAKKPNAREALSKIAVGMIPSGSGNGMAMNLYGSPSVSLAALAIVKGKRMPLDLVSITQGDTRTLSFLSQSFGIVAECDLGTDNIRWMGPHRFTYGFLVRLMGKTVWPCDVAIKVEMDDKQAIKDHYRAEIQKKPQMLSDKEAENLPKGLPPLRYGTVNDELPDDWERIPGETMGNFYAGNMAWMSSDANFFPAALPNDGLLDLVTIDGTIPRLKSLSMLLAVEDGSIFDIPEAHFRKVSAYRLVPKQTEGYISIDGESVPFAPIQVEVHKGLGTVLSVSGSGYMAKGPPGTET</sequence>
<evidence type="ECO:0000313" key="8">
    <source>
        <dbReference type="Proteomes" id="UP000018001"/>
    </source>
</evidence>
<organism evidence="7 8">
    <name type="scientific">Byssochlamys spectabilis (strain No. 5 / NBRC 109023)</name>
    <name type="common">Paecilomyces variotii</name>
    <dbReference type="NCBI Taxonomy" id="1356009"/>
    <lineage>
        <taxon>Eukaryota</taxon>
        <taxon>Fungi</taxon>
        <taxon>Dikarya</taxon>
        <taxon>Ascomycota</taxon>
        <taxon>Pezizomycotina</taxon>
        <taxon>Eurotiomycetes</taxon>
        <taxon>Eurotiomycetidae</taxon>
        <taxon>Eurotiales</taxon>
        <taxon>Thermoascaceae</taxon>
        <taxon>Paecilomyces</taxon>
    </lineage>
</organism>
<dbReference type="InterPro" id="IPR001206">
    <property type="entry name" value="Diacylglycerol_kinase_cat_dom"/>
</dbReference>
<dbReference type="PROSITE" id="PS50146">
    <property type="entry name" value="DAGK"/>
    <property type="match status" value="1"/>
</dbReference>
<dbReference type="InterPro" id="IPR016064">
    <property type="entry name" value="NAD/diacylglycerol_kinase_sf"/>
</dbReference>
<evidence type="ECO:0000259" key="6">
    <source>
        <dbReference type="PROSITE" id="PS50146"/>
    </source>
</evidence>
<dbReference type="Gene3D" id="2.60.200.40">
    <property type="match status" value="1"/>
</dbReference>
<dbReference type="Pfam" id="PF24321">
    <property type="entry name" value="DUF7493"/>
    <property type="match status" value="1"/>
</dbReference>
<feature type="compositionally biased region" description="Low complexity" evidence="5">
    <location>
        <begin position="14"/>
        <end position="23"/>
    </location>
</feature>
<feature type="region of interest" description="Disordered" evidence="5">
    <location>
        <begin position="14"/>
        <end position="33"/>
    </location>
</feature>
<evidence type="ECO:0000256" key="4">
    <source>
        <dbReference type="ARBA" id="ARBA00022840"/>
    </source>
</evidence>
<feature type="domain" description="DAGKc" evidence="6">
    <location>
        <begin position="122"/>
        <end position="261"/>
    </location>
</feature>
<dbReference type="HOGENOM" id="CLU_013399_0_1_1"/>
<keyword evidence="1" id="KW-0808">Transferase</keyword>
<dbReference type="InterPro" id="IPR045540">
    <property type="entry name" value="YegS/DAGK_C"/>
</dbReference>
<dbReference type="Pfam" id="PF19279">
    <property type="entry name" value="YegS_C"/>
    <property type="match status" value="1"/>
</dbReference>
<dbReference type="InterPro" id="IPR050187">
    <property type="entry name" value="Lipid_Phosphate_FormReg"/>
</dbReference>
<dbReference type="PANTHER" id="PTHR12358">
    <property type="entry name" value="SPHINGOSINE KINASE"/>
    <property type="match status" value="1"/>
</dbReference>
<dbReference type="InParanoid" id="V5I606"/>
<accession>V5I606</accession>
<keyword evidence="8" id="KW-1185">Reference proteome</keyword>
<keyword evidence="4" id="KW-0067">ATP-binding</keyword>
<dbReference type="InterPro" id="IPR017438">
    <property type="entry name" value="ATP-NAD_kinase_N"/>
</dbReference>
<name>V5I606_BYSSN</name>
<dbReference type="GO" id="GO:0005524">
    <property type="term" value="F:ATP binding"/>
    <property type="evidence" value="ECO:0007669"/>
    <property type="project" value="UniProtKB-KW"/>
</dbReference>
<dbReference type="GO" id="GO:0005737">
    <property type="term" value="C:cytoplasm"/>
    <property type="evidence" value="ECO:0007669"/>
    <property type="project" value="TreeGrafter"/>
</dbReference>
<dbReference type="GO" id="GO:0001727">
    <property type="term" value="F:lipid kinase activity"/>
    <property type="evidence" value="ECO:0007669"/>
    <property type="project" value="TreeGrafter"/>
</dbReference>
<protein>
    <submittedName>
        <fullName evidence="7">Sphingosine kinase (SphK), putative</fullName>
    </submittedName>
</protein>
<dbReference type="OrthoDB" id="3853857at2759"/>
<dbReference type="AlphaFoldDB" id="V5I606"/>
<dbReference type="SMART" id="SM00046">
    <property type="entry name" value="DAGKc"/>
    <property type="match status" value="1"/>
</dbReference>